<gene>
    <name evidence="3" type="ORF">N5D93_10720</name>
</gene>
<dbReference type="InterPro" id="IPR042100">
    <property type="entry name" value="Bug_dom1"/>
</dbReference>
<dbReference type="CDD" id="cd07012">
    <property type="entry name" value="PBP2_Bug_TTT"/>
    <property type="match status" value="1"/>
</dbReference>
<dbReference type="InterPro" id="IPR005064">
    <property type="entry name" value="BUG"/>
</dbReference>
<evidence type="ECO:0000313" key="3">
    <source>
        <dbReference type="EMBL" id="MDH0736282.1"/>
    </source>
</evidence>
<dbReference type="Pfam" id="PF03401">
    <property type="entry name" value="TctC"/>
    <property type="match status" value="1"/>
</dbReference>
<dbReference type="SUPFAM" id="SSF53850">
    <property type="entry name" value="Periplasmic binding protein-like II"/>
    <property type="match status" value="1"/>
</dbReference>
<dbReference type="PIRSF" id="PIRSF017082">
    <property type="entry name" value="YflP"/>
    <property type="match status" value="1"/>
</dbReference>
<dbReference type="PANTHER" id="PTHR42928:SF5">
    <property type="entry name" value="BLR1237 PROTEIN"/>
    <property type="match status" value="1"/>
</dbReference>
<dbReference type="AlphaFoldDB" id="A0AA42IX37"/>
<accession>A0AA42IX37</accession>
<sequence length="338" mass="34899">MGWSFQWRRTASAGRWAGKATSAVAAATLVFSAAASAQTWPTRPITLIVPFPAGGTTDLFARTIAQHMAPTLGQSIVVENKPGAAGNLGVAAATRAAPDGYTIVLGSIGTQTVNQYLYSNIGFNPATDLVPLGIIASTPNVMAVAATSPWRNLDDVMKAVKKDPGKYSYASPGIGSSVHLTGAYFESLAGLQMLHVPFKGSSAAIPAVIGGQVDILMDNLPSSMAAMKPGGRLRGIAVTSAERSPAAPDLPTMAEAGLPGFEVTAWSGLYAPRGTPAPVVDKLIAAMKQALKAPELQQSLAQGGATPGNVFGADLAAFEEKERGKWSKLIQSRGIKAD</sequence>
<feature type="signal peptide" evidence="2">
    <location>
        <begin position="1"/>
        <end position="37"/>
    </location>
</feature>
<comment type="similarity">
    <text evidence="1">Belongs to the UPF0065 (bug) family.</text>
</comment>
<dbReference type="EMBL" id="JAOCDZ010000006">
    <property type="protein sequence ID" value="MDH0736282.1"/>
    <property type="molecule type" value="Genomic_DNA"/>
</dbReference>
<keyword evidence="2" id="KW-0732">Signal</keyword>
<protein>
    <submittedName>
        <fullName evidence="3">Tripartite tricarboxylate transporter substrate binding protein</fullName>
    </submittedName>
</protein>
<dbReference type="Proteomes" id="UP001161094">
    <property type="component" value="Unassembled WGS sequence"/>
</dbReference>
<feature type="chain" id="PRO_5041303981" evidence="2">
    <location>
        <begin position="38"/>
        <end position="338"/>
    </location>
</feature>
<organism evidence="3 4">
    <name type="scientific">Achromobacter spanius</name>
    <dbReference type="NCBI Taxonomy" id="217203"/>
    <lineage>
        <taxon>Bacteria</taxon>
        <taxon>Pseudomonadati</taxon>
        <taxon>Pseudomonadota</taxon>
        <taxon>Betaproteobacteria</taxon>
        <taxon>Burkholderiales</taxon>
        <taxon>Alcaligenaceae</taxon>
        <taxon>Achromobacter</taxon>
    </lineage>
</organism>
<dbReference type="RefSeq" id="WP_279995096.1">
    <property type="nucleotide sequence ID" value="NZ_JAOCDZ010000006.1"/>
</dbReference>
<comment type="caution">
    <text evidence="3">The sequence shown here is derived from an EMBL/GenBank/DDBJ whole genome shotgun (WGS) entry which is preliminary data.</text>
</comment>
<name>A0AA42IX37_9BURK</name>
<evidence type="ECO:0000256" key="1">
    <source>
        <dbReference type="ARBA" id="ARBA00006987"/>
    </source>
</evidence>
<reference evidence="3" key="1">
    <citation type="submission" date="2022-09" db="EMBL/GenBank/DDBJ databases">
        <title>Intensive care unit water sources are persistently colonized with multi-drug resistant bacteria and are the site of extensive horizontal gene transfer of antibiotic resistance genes.</title>
        <authorList>
            <person name="Diorio-Toth L."/>
        </authorList>
    </citation>
    <scope>NUCLEOTIDE SEQUENCE</scope>
    <source>
        <strain evidence="3">GD03843</strain>
    </source>
</reference>
<dbReference type="PANTHER" id="PTHR42928">
    <property type="entry name" value="TRICARBOXYLATE-BINDING PROTEIN"/>
    <property type="match status" value="1"/>
</dbReference>
<proteinExistence type="inferred from homology"/>
<dbReference type="Gene3D" id="3.40.190.10">
    <property type="entry name" value="Periplasmic binding protein-like II"/>
    <property type="match status" value="1"/>
</dbReference>
<dbReference type="Gene3D" id="3.40.190.150">
    <property type="entry name" value="Bordetella uptake gene, domain 1"/>
    <property type="match status" value="1"/>
</dbReference>
<evidence type="ECO:0000313" key="4">
    <source>
        <dbReference type="Proteomes" id="UP001161094"/>
    </source>
</evidence>
<evidence type="ECO:0000256" key="2">
    <source>
        <dbReference type="SAM" id="SignalP"/>
    </source>
</evidence>